<accession>A0A507AYV3</accession>
<dbReference type="PANTHER" id="PTHR19211">
    <property type="entry name" value="ATP-BINDING TRANSPORT PROTEIN-RELATED"/>
    <property type="match status" value="1"/>
</dbReference>
<dbReference type="GO" id="GO:0016887">
    <property type="term" value="F:ATP hydrolysis activity"/>
    <property type="evidence" value="ECO:0007669"/>
    <property type="project" value="InterPro"/>
</dbReference>
<protein>
    <recommendedName>
        <fullName evidence="5">ABC transporter domain-containing protein</fullName>
    </recommendedName>
</protein>
<evidence type="ECO:0000256" key="3">
    <source>
        <dbReference type="ARBA" id="ARBA00022840"/>
    </source>
</evidence>
<keyword evidence="2" id="KW-0547">Nucleotide-binding</keyword>
<dbReference type="OrthoDB" id="2110130at2759"/>
<sequence length="753" mass="82448">MAADSAATIVVSCKQTRFHIANADERELNIDGLNITVVSGDQQQGTTAKPKGKAKSKAKADGNEILVDANLRLKAGQRYALVGRNGTGKSTLLRAISDKLIPGIPEETRISILQQTSTEDVTDEVGASEIAQDSTQGVTVLEQVIGKATAKDELQREIDILAKGIGNTADSLGALRALRQVQHDRLEKQHFILDKNYRLRSGDRGLQAKKALTAFEKTLAVENNRFAEKDEDISAETLEKETQEAVDMLAELQLQVEPSRLAETESRAKKILAGLGFSEAYMNKTVSSLSGGWQMRTSLATVLLSETDILILDEPTNFLDLMGIIWLERYLRSLEDLPDAPTLILVSHDRDFISLCTDLLILKEKSLTYYHGDLPSYEAAAAEKKQHLTKVKEAQDKQRAHIQETISRNMREGKKNNDENRIRQAKSRQKKLDDRWGLQTNEKGHRFKLNRDLAGFHLTARAELEVPPEERAVAIALPDPPDLRFPGALISVEGAVFRYPRTQVDVLRGVDLSVAMGDRVGILGLNGAGKSTLVRLLVGETQPTRGPGGGGAVQHHPRLRLGYYSQHAVPALLATGRADPGLTALSLLMREVDAELLGEGDVRALLASLGLAGRTASDVPLARLSGGQLARCELARILWRRPQCLVLDEVTTHLDYETVGALRSALASWDGAVVLVSHDRWFVRGVVEGIVDDENVLEDDEDADEDDAGAGGAGVSRRRTVYSLRNGKLHLLGGGVQDFETSMEKKVKKLLKD</sequence>
<dbReference type="RefSeq" id="XP_030993677.1">
    <property type="nucleotide sequence ID" value="XM_031141994.1"/>
</dbReference>
<dbReference type="Pfam" id="PF12848">
    <property type="entry name" value="ABC_tran_Xtn"/>
    <property type="match status" value="1"/>
</dbReference>
<reference evidence="6 7" key="1">
    <citation type="submission" date="2019-06" db="EMBL/GenBank/DDBJ databases">
        <title>Draft genome sequence of the filamentous fungus Phialemoniopsis curvata isolated from diesel fuel.</title>
        <authorList>
            <person name="Varaljay V.A."/>
            <person name="Lyon W.J."/>
            <person name="Crouch A.L."/>
            <person name="Drake C.E."/>
            <person name="Hollomon J.M."/>
            <person name="Nadeau L.J."/>
            <person name="Nunn H.S."/>
            <person name="Stevenson B.S."/>
            <person name="Bojanowski C.L."/>
            <person name="Crookes-Goodson W.J."/>
        </authorList>
    </citation>
    <scope>NUCLEOTIDE SEQUENCE [LARGE SCALE GENOMIC DNA]</scope>
    <source>
        <strain evidence="6 7">D216</strain>
    </source>
</reference>
<evidence type="ECO:0000256" key="2">
    <source>
        <dbReference type="ARBA" id="ARBA00022741"/>
    </source>
</evidence>
<evidence type="ECO:0000256" key="1">
    <source>
        <dbReference type="ARBA" id="ARBA00022737"/>
    </source>
</evidence>
<dbReference type="Proteomes" id="UP000319257">
    <property type="component" value="Unassembled WGS sequence"/>
</dbReference>
<feature type="domain" description="ABC transporter" evidence="5">
    <location>
        <begin position="490"/>
        <end position="751"/>
    </location>
</feature>
<dbReference type="InterPro" id="IPR027417">
    <property type="entry name" value="P-loop_NTPase"/>
</dbReference>
<keyword evidence="1" id="KW-0677">Repeat</keyword>
<dbReference type="SUPFAM" id="SSF52540">
    <property type="entry name" value="P-loop containing nucleoside triphosphate hydrolases"/>
    <property type="match status" value="2"/>
</dbReference>
<evidence type="ECO:0000256" key="4">
    <source>
        <dbReference type="SAM" id="MobiDB-lite"/>
    </source>
</evidence>
<feature type="region of interest" description="Disordered" evidence="4">
    <location>
        <begin position="411"/>
        <end position="432"/>
    </location>
</feature>
<keyword evidence="3" id="KW-0067">ATP-binding</keyword>
<dbReference type="CDD" id="cd03221">
    <property type="entry name" value="ABCF_EF-3"/>
    <property type="match status" value="1"/>
</dbReference>
<dbReference type="GO" id="GO:0005524">
    <property type="term" value="F:ATP binding"/>
    <property type="evidence" value="ECO:0007669"/>
    <property type="project" value="UniProtKB-KW"/>
</dbReference>
<dbReference type="AlphaFoldDB" id="A0A507AYV3"/>
<dbReference type="FunFam" id="3.40.50.300:FF:000011">
    <property type="entry name" value="Putative ABC transporter ATP-binding component"/>
    <property type="match status" value="1"/>
</dbReference>
<name>A0A507AYV3_9PEZI</name>
<dbReference type="STRING" id="1093900.A0A507AYV3"/>
<organism evidence="6 7">
    <name type="scientific">Thyridium curvatum</name>
    <dbReference type="NCBI Taxonomy" id="1093900"/>
    <lineage>
        <taxon>Eukaryota</taxon>
        <taxon>Fungi</taxon>
        <taxon>Dikarya</taxon>
        <taxon>Ascomycota</taxon>
        <taxon>Pezizomycotina</taxon>
        <taxon>Sordariomycetes</taxon>
        <taxon>Sordariomycetidae</taxon>
        <taxon>Thyridiales</taxon>
        <taxon>Thyridiaceae</taxon>
        <taxon>Thyridium</taxon>
    </lineage>
</organism>
<dbReference type="PANTHER" id="PTHR19211:SF135">
    <property type="entry name" value="ATPASE, PUTATIVE (AFU_ORTHOLOGUE AFUA_1G16440)-RELATED"/>
    <property type="match status" value="1"/>
</dbReference>
<dbReference type="Gene3D" id="3.40.50.300">
    <property type="entry name" value="P-loop containing nucleotide triphosphate hydrolases"/>
    <property type="match status" value="3"/>
</dbReference>
<proteinExistence type="predicted"/>
<dbReference type="InterPro" id="IPR032781">
    <property type="entry name" value="ABC_tran_Xtn"/>
</dbReference>
<keyword evidence="7" id="KW-1185">Reference proteome</keyword>
<dbReference type="Pfam" id="PF00005">
    <property type="entry name" value="ABC_tran"/>
    <property type="match status" value="2"/>
</dbReference>
<dbReference type="PROSITE" id="PS50893">
    <property type="entry name" value="ABC_TRANSPORTER_2"/>
    <property type="match status" value="2"/>
</dbReference>
<dbReference type="InterPro" id="IPR050611">
    <property type="entry name" value="ABCF"/>
</dbReference>
<dbReference type="GeneID" id="41974716"/>
<dbReference type="InterPro" id="IPR003593">
    <property type="entry name" value="AAA+_ATPase"/>
</dbReference>
<evidence type="ECO:0000259" key="5">
    <source>
        <dbReference type="PROSITE" id="PS50893"/>
    </source>
</evidence>
<gene>
    <name evidence="6" type="ORF">E0L32_007269</name>
</gene>
<feature type="compositionally biased region" description="Basic and acidic residues" evidence="4">
    <location>
        <begin position="411"/>
        <end position="422"/>
    </location>
</feature>
<evidence type="ECO:0000313" key="7">
    <source>
        <dbReference type="Proteomes" id="UP000319257"/>
    </source>
</evidence>
<dbReference type="InterPro" id="IPR003439">
    <property type="entry name" value="ABC_transporter-like_ATP-bd"/>
</dbReference>
<feature type="domain" description="ABC transporter" evidence="5">
    <location>
        <begin position="48"/>
        <end position="390"/>
    </location>
</feature>
<evidence type="ECO:0000313" key="6">
    <source>
        <dbReference type="EMBL" id="TPX11966.1"/>
    </source>
</evidence>
<comment type="caution">
    <text evidence="6">The sequence shown here is derived from an EMBL/GenBank/DDBJ whole genome shotgun (WGS) entry which is preliminary data.</text>
</comment>
<dbReference type="SMART" id="SM00382">
    <property type="entry name" value="AAA"/>
    <property type="match status" value="2"/>
</dbReference>
<dbReference type="InParanoid" id="A0A507AYV3"/>
<dbReference type="EMBL" id="SKBQ01000044">
    <property type="protein sequence ID" value="TPX11966.1"/>
    <property type="molecule type" value="Genomic_DNA"/>
</dbReference>